<evidence type="ECO:0000256" key="7">
    <source>
        <dbReference type="PIRSR" id="PIRSR639901-1"/>
    </source>
</evidence>
<comment type="catalytic activity">
    <reaction evidence="6 8">
        <text>lipid IVA (E. coli) + CMP-3-deoxy-beta-D-manno-octulosonate = alpha-Kdo-(2-&gt;6)-lipid IVA (E. coli) + CMP + H(+)</text>
        <dbReference type="Rhea" id="RHEA:28066"/>
        <dbReference type="ChEBI" id="CHEBI:15378"/>
        <dbReference type="ChEBI" id="CHEBI:58603"/>
        <dbReference type="ChEBI" id="CHEBI:60364"/>
        <dbReference type="ChEBI" id="CHEBI:60377"/>
        <dbReference type="ChEBI" id="CHEBI:85987"/>
        <dbReference type="EC" id="2.4.99.12"/>
    </reaction>
</comment>
<comment type="caution">
    <text evidence="10">The sequence shown here is derived from an EMBL/GenBank/DDBJ whole genome shotgun (WGS) entry which is preliminary data.</text>
</comment>
<keyword evidence="8" id="KW-1003">Cell membrane</keyword>
<comment type="subcellular location">
    <subcellularLocation>
        <location evidence="8">Cell membrane</location>
    </subcellularLocation>
</comment>
<sequence length="411" mass="46594">MIYIYNTIAYFSWFLLKSVAFFQPKIKLFVKGRKETFSILRKSIQKDDPVIWVHVASLGEFEQGLPVIEKLKAQYPLYKIVISFFSPSGYEVKKNSAVADAIVYLPIDTIGNAKRFINTINPKVAIFVKYEIWPNYLKVLAENNIPTILISAIFRKDQVFFKWYGGLMRKALQTFTHFFVQDEKSIELLKGIDLKNSTLSGDTRFDRVSEILQQDNQLSFMDHFKEGSLCFVAGSTWPDDEAIMLPFINETEKNLKFVLAPHNIKPEHIVSLKKSISKTTLLYSELEQHDPSNFDVLIIDTIGLLTKIYSYANIGYVGGAFGTGLHNTLEPAVHGIPVIIGPDYSGFKEAETLVRKEGIIVVQNSLQFNDTMTRLLENPEFAAKTGKVNSDYVTANKGASVQIISYLRTLL</sequence>
<dbReference type="Pfam" id="PF04413">
    <property type="entry name" value="Glycos_transf_N"/>
    <property type="match status" value="1"/>
</dbReference>
<dbReference type="Gene3D" id="3.40.50.11720">
    <property type="entry name" value="3-Deoxy-D-manno-octulosonic-acid transferase, N-terminal domain"/>
    <property type="match status" value="1"/>
</dbReference>
<evidence type="ECO:0000256" key="1">
    <source>
        <dbReference type="ARBA" id="ARBA00004713"/>
    </source>
</evidence>
<dbReference type="EC" id="2.4.99.12" evidence="2 8"/>
<evidence type="ECO:0000313" key="11">
    <source>
        <dbReference type="Proteomes" id="UP000443153"/>
    </source>
</evidence>
<dbReference type="PANTHER" id="PTHR42755">
    <property type="entry name" value="3-DEOXY-MANNO-OCTULOSONATE CYTIDYLYLTRANSFERASE"/>
    <property type="match status" value="1"/>
</dbReference>
<dbReference type="RefSeq" id="WP_179955027.1">
    <property type="nucleotide sequence ID" value="NZ_CANMYZ010000004.1"/>
</dbReference>
<comment type="function">
    <text evidence="8">Involved in lipopolysaccharide (LPS) biosynthesis. Catalyzes the transfer of 3-deoxy-D-manno-octulosonate (Kdo) residue(s) from CMP-Kdo to lipid IV(A), the tetraacyldisaccharide-1,4'-bisphosphate precursor of lipid A.</text>
</comment>
<evidence type="ECO:0000313" key="10">
    <source>
        <dbReference type="EMBL" id="MRX63437.1"/>
    </source>
</evidence>
<dbReference type="Gene3D" id="3.40.50.2000">
    <property type="entry name" value="Glycogen Phosphorylase B"/>
    <property type="match status" value="1"/>
</dbReference>
<evidence type="ECO:0000256" key="8">
    <source>
        <dbReference type="RuleBase" id="RU365103"/>
    </source>
</evidence>
<evidence type="ECO:0000256" key="6">
    <source>
        <dbReference type="ARBA" id="ARBA00049183"/>
    </source>
</evidence>
<dbReference type="InterPro" id="IPR038107">
    <property type="entry name" value="Glycos_transf_N_sf"/>
</dbReference>
<proteinExistence type="inferred from homology"/>
<comment type="similarity">
    <text evidence="8">Belongs to the glycosyltransferase group 1 family.</text>
</comment>
<keyword evidence="8" id="KW-0472">Membrane</keyword>
<dbReference type="GO" id="GO:0043842">
    <property type="term" value="F:Kdo transferase activity"/>
    <property type="evidence" value="ECO:0007669"/>
    <property type="project" value="UniProtKB-EC"/>
</dbReference>
<evidence type="ECO:0000256" key="5">
    <source>
        <dbReference type="ARBA" id="ARBA00031445"/>
    </source>
</evidence>
<dbReference type="GO" id="GO:0005886">
    <property type="term" value="C:plasma membrane"/>
    <property type="evidence" value="ECO:0007669"/>
    <property type="project" value="UniProtKB-SubCell"/>
</dbReference>
<evidence type="ECO:0000256" key="2">
    <source>
        <dbReference type="ARBA" id="ARBA00012621"/>
    </source>
</evidence>
<evidence type="ECO:0000256" key="4">
    <source>
        <dbReference type="ARBA" id="ARBA00022679"/>
    </source>
</evidence>
<dbReference type="SUPFAM" id="SSF53756">
    <property type="entry name" value="UDP-Glycosyltransferase/glycogen phosphorylase"/>
    <property type="match status" value="1"/>
</dbReference>
<dbReference type="GO" id="GO:0009244">
    <property type="term" value="P:lipopolysaccharide core region biosynthetic process"/>
    <property type="evidence" value="ECO:0007669"/>
    <property type="project" value="UniProtKB-UniRule"/>
</dbReference>
<feature type="domain" description="3-deoxy-D-manno-octulosonic-acid transferase N-terminal" evidence="9">
    <location>
        <begin position="34"/>
        <end position="206"/>
    </location>
</feature>
<dbReference type="PANTHER" id="PTHR42755:SF1">
    <property type="entry name" value="3-DEOXY-D-MANNO-OCTULOSONIC ACID TRANSFERASE, MITOCHONDRIAL-RELATED"/>
    <property type="match status" value="1"/>
</dbReference>
<dbReference type="EMBL" id="WKJH01000002">
    <property type="protein sequence ID" value="MRX63437.1"/>
    <property type="molecule type" value="Genomic_DNA"/>
</dbReference>
<keyword evidence="11" id="KW-1185">Reference proteome</keyword>
<feature type="active site" description="Proton acceptor" evidence="7">
    <location>
        <position position="60"/>
    </location>
</feature>
<gene>
    <name evidence="10" type="ORF">GJ691_04565</name>
</gene>
<reference evidence="10 11" key="1">
    <citation type="submission" date="2019-11" db="EMBL/GenBank/DDBJ databases">
        <title>Maribacter lutea sp. nov., a marine bacterium isolated from intertidal sand.</title>
        <authorList>
            <person name="Liu A."/>
        </authorList>
    </citation>
    <scope>NUCLEOTIDE SEQUENCE [LARGE SCALE GENOMIC DNA]</scope>
    <source>
        <strain evidence="10 11">RZ05</strain>
    </source>
</reference>
<keyword evidence="8" id="KW-0448">Lipopolysaccharide biosynthesis</keyword>
<keyword evidence="4 8" id="KW-0808">Transferase</keyword>
<comment type="pathway">
    <text evidence="1 8">Bacterial outer membrane biogenesis; LPS core biosynthesis.</text>
</comment>
<protein>
    <recommendedName>
        <fullName evidence="3 8">3-deoxy-D-manno-octulosonic acid transferase</fullName>
        <shortName evidence="8">Kdo transferase</shortName>
        <ecNumber evidence="2 8">2.4.99.12</ecNumber>
    </recommendedName>
    <alternativeName>
        <fullName evidence="5 8">Lipid IV(A) 3-deoxy-D-manno-octulosonic acid transferase</fullName>
    </alternativeName>
</protein>
<dbReference type="AlphaFoldDB" id="A0A6I2MKZ2"/>
<accession>A0A6I2MKZ2</accession>
<dbReference type="Proteomes" id="UP000443153">
    <property type="component" value="Unassembled WGS sequence"/>
</dbReference>
<dbReference type="InterPro" id="IPR039901">
    <property type="entry name" value="Kdotransferase"/>
</dbReference>
<organism evidence="10 11">
    <name type="scientific">Maribacter luteus</name>
    <dbReference type="NCBI Taxonomy" id="2594478"/>
    <lineage>
        <taxon>Bacteria</taxon>
        <taxon>Pseudomonadati</taxon>
        <taxon>Bacteroidota</taxon>
        <taxon>Flavobacteriia</taxon>
        <taxon>Flavobacteriales</taxon>
        <taxon>Flavobacteriaceae</taxon>
        <taxon>Maribacter</taxon>
    </lineage>
</organism>
<dbReference type="UniPathway" id="UPA00958"/>
<dbReference type="InterPro" id="IPR007507">
    <property type="entry name" value="Glycos_transf_N"/>
</dbReference>
<name>A0A6I2MKZ2_9FLAO</name>
<evidence type="ECO:0000259" key="9">
    <source>
        <dbReference type="Pfam" id="PF04413"/>
    </source>
</evidence>
<dbReference type="GO" id="GO:0009245">
    <property type="term" value="P:lipid A biosynthetic process"/>
    <property type="evidence" value="ECO:0007669"/>
    <property type="project" value="TreeGrafter"/>
</dbReference>
<evidence type="ECO:0000256" key="3">
    <source>
        <dbReference type="ARBA" id="ARBA00019077"/>
    </source>
</evidence>